<feature type="domain" description="Fructose-1-6-bisphosphatase class I N-terminal" evidence="13">
    <location>
        <begin position="26"/>
        <end position="207"/>
    </location>
</feature>
<evidence type="ECO:0000256" key="10">
    <source>
        <dbReference type="ARBA" id="ARBA00024331"/>
    </source>
</evidence>
<dbReference type="PANTHER" id="PTHR11556">
    <property type="entry name" value="FRUCTOSE-1,6-BISPHOSPHATASE-RELATED"/>
    <property type="match status" value="1"/>
</dbReference>
<dbReference type="Proteomes" id="UP000494040">
    <property type="component" value="Unassembled WGS sequence"/>
</dbReference>
<evidence type="ECO:0000256" key="7">
    <source>
        <dbReference type="ARBA" id="ARBA00022801"/>
    </source>
</evidence>
<dbReference type="GO" id="GO:0006002">
    <property type="term" value="P:fructose 6-phosphate metabolic process"/>
    <property type="evidence" value="ECO:0007669"/>
    <property type="project" value="TreeGrafter"/>
</dbReference>
<keyword evidence="9 12" id="KW-0119">Carbohydrate metabolism</keyword>
<dbReference type="Gene3D" id="3.30.540.10">
    <property type="entry name" value="Fructose-1,6-Bisphosphatase, subunit A, domain 1"/>
    <property type="match status" value="1"/>
</dbReference>
<evidence type="ECO:0000256" key="1">
    <source>
        <dbReference type="ARBA" id="ARBA00001273"/>
    </source>
</evidence>
<evidence type="ECO:0000256" key="11">
    <source>
        <dbReference type="ARBA" id="ARBA00032973"/>
    </source>
</evidence>
<comment type="pathway">
    <text evidence="10">Carbohydrate biosynthesis.</text>
</comment>
<proteinExistence type="inferred from homology"/>
<dbReference type="GO" id="GO:0006000">
    <property type="term" value="P:fructose metabolic process"/>
    <property type="evidence" value="ECO:0007669"/>
    <property type="project" value="TreeGrafter"/>
</dbReference>
<dbReference type="SUPFAM" id="SSF56655">
    <property type="entry name" value="Carbohydrate phosphatase"/>
    <property type="match status" value="1"/>
</dbReference>
<feature type="domain" description="Fructose-1-6-bisphosphatase class 1 C-terminal" evidence="14">
    <location>
        <begin position="213"/>
        <end position="338"/>
    </location>
</feature>
<dbReference type="PIRSF" id="PIRSF000904">
    <property type="entry name" value="FBPtase_SBPase"/>
    <property type="match status" value="1"/>
</dbReference>
<dbReference type="GO" id="GO:0005829">
    <property type="term" value="C:cytosol"/>
    <property type="evidence" value="ECO:0007669"/>
    <property type="project" value="TreeGrafter"/>
</dbReference>
<protein>
    <recommendedName>
        <fullName evidence="5">fructose-bisphosphatase</fullName>
        <ecNumber evidence="5">3.1.3.11</ecNumber>
    </recommendedName>
    <alternativeName>
        <fullName evidence="11">D-fructose-1,6-bisphosphate 1-phosphohydrolase</fullName>
    </alternativeName>
</protein>
<evidence type="ECO:0000259" key="14">
    <source>
        <dbReference type="Pfam" id="PF18913"/>
    </source>
</evidence>
<dbReference type="Gene3D" id="3.40.190.80">
    <property type="match status" value="1"/>
</dbReference>
<evidence type="ECO:0000313" key="15">
    <source>
        <dbReference type="EnsemblMetazoa" id="XP_024083911.1"/>
    </source>
</evidence>
<evidence type="ECO:0000256" key="2">
    <source>
        <dbReference type="ARBA" id="ARBA00001946"/>
    </source>
</evidence>
<keyword evidence="8" id="KW-0460">Magnesium</keyword>
<dbReference type="PANTHER" id="PTHR11556:SF1">
    <property type="entry name" value="FRUCTOSE-BISPHOSPHATASE"/>
    <property type="match status" value="1"/>
</dbReference>
<evidence type="ECO:0000256" key="5">
    <source>
        <dbReference type="ARBA" id="ARBA00013093"/>
    </source>
</evidence>
<evidence type="ECO:0000256" key="3">
    <source>
        <dbReference type="ARBA" id="ARBA00010941"/>
    </source>
</evidence>
<dbReference type="PRINTS" id="PR00115">
    <property type="entry name" value="F16BPHPHTASE"/>
</dbReference>
<dbReference type="InterPro" id="IPR028343">
    <property type="entry name" value="FBPtase"/>
</dbReference>
<dbReference type="GO" id="GO:0046872">
    <property type="term" value="F:metal ion binding"/>
    <property type="evidence" value="ECO:0007669"/>
    <property type="project" value="UniProtKB-KW"/>
</dbReference>
<accession>A0A8I6SMN5</accession>
<dbReference type="AlphaFoldDB" id="A0A8I6SMN5"/>
<comment type="subunit">
    <text evidence="4">Homotetramer.</text>
</comment>
<dbReference type="Pfam" id="PF18913">
    <property type="entry name" value="FBPase_C"/>
    <property type="match status" value="1"/>
</dbReference>
<dbReference type="KEGG" id="clec:106667717"/>
<evidence type="ECO:0000256" key="9">
    <source>
        <dbReference type="ARBA" id="ARBA00023277"/>
    </source>
</evidence>
<dbReference type="GO" id="GO:0005986">
    <property type="term" value="P:sucrose biosynthetic process"/>
    <property type="evidence" value="ECO:0007669"/>
    <property type="project" value="TreeGrafter"/>
</dbReference>
<dbReference type="OrthoDB" id="10256725at2759"/>
<dbReference type="EnsemblMetazoa" id="XM_024228143.1">
    <property type="protein sequence ID" value="XP_024083911.1"/>
    <property type="gene ID" value="LOC106667717"/>
</dbReference>
<evidence type="ECO:0000313" key="16">
    <source>
        <dbReference type="Proteomes" id="UP000494040"/>
    </source>
</evidence>
<dbReference type="GO" id="GO:0006094">
    <property type="term" value="P:gluconeogenesis"/>
    <property type="evidence" value="ECO:0007669"/>
    <property type="project" value="TreeGrafter"/>
</dbReference>
<keyword evidence="6" id="KW-0479">Metal-binding</keyword>
<evidence type="ECO:0000256" key="6">
    <source>
        <dbReference type="ARBA" id="ARBA00022723"/>
    </source>
</evidence>
<name>A0A8I6SMN5_CIMLE</name>
<dbReference type="InterPro" id="IPR000146">
    <property type="entry name" value="FBPase_class-1"/>
</dbReference>
<evidence type="ECO:0000256" key="4">
    <source>
        <dbReference type="ARBA" id="ARBA00011881"/>
    </source>
</evidence>
<organism evidence="15 16">
    <name type="scientific">Cimex lectularius</name>
    <name type="common">Bed bug</name>
    <name type="synonym">Acanthia lectularia</name>
    <dbReference type="NCBI Taxonomy" id="79782"/>
    <lineage>
        <taxon>Eukaryota</taxon>
        <taxon>Metazoa</taxon>
        <taxon>Ecdysozoa</taxon>
        <taxon>Arthropoda</taxon>
        <taxon>Hexapoda</taxon>
        <taxon>Insecta</taxon>
        <taxon>Pterygota</taxon>
        <taxon>Neoptera</taxon>
        <taxon>Paraneoptera</taxon>
        <taxon>Hemiptera</taxon>
        <taxon>Heteroptera</taxon>
        <taxon>Panheteroptera</taxon>
        <taxon>Cimicomorpha</taxon>
        <taxon>Cimicidae</taxon>
        <taxon>Cimex</taxon>
    </lineage>
</organism>
<reference evidence="15" key="1">
    <citation type="submission" date="2022-01" db="UniProtKB">
        <authorList>
            <consortium name="EnsemblMetazoa"/>
        </authorList>
    </citation>
    <scope>IDENTIFICATION</scope>
</reference>
<evidence type="ECO:0000256" key="12">
    <source>
        <dbReference type="RuleBase" id="RU000508"/>
    </source>
</evidence>
<dbReference type="EC" id="3.1.3.11" evidence="5"/>
<comment type="similarity">
    <text evidence="3 12">Belongs to the FBPase class 1 family.</text>
</comment>
<sequence>MASTQTPYILFKDSNVVETLHLYMSNLEHLATDSCGQLSTLISFLQLAIKTVAHRLQRLKLGNLLSSFNYWTLTCEKVPSIINDEFIHILTNSGCCYQIISNLNDEPISIENAKQGKYIVCFQGINLDERNIACDLPTASIFSIYRKEMKEEEDTLFSQTLSNLKEEYLVASGYAIYGASVNVVIGIKNFGVTHYVLDPVLGELVVMEKHMKIPQKARILSINEGNEYLWEPQIVEYLKKRKDPKQGIPLKSRFTGCLAADFHCVLKTGGIYLCPSTRKMPHGQHSLICECIPLAFLALLCGGAATTGKTNILNVHPEKLKQQTPFFIGCGEEVYDLLHLSNP</sequence>
<comment type="catalytic activity">
    <reaction evidence="1">
        <text>beta-D-fructose 1,6-bisphosphate + H2O = beta-D-fructose 6-phosphate + phosphate</text>
        <dbReference type="Rhea" id="RHEA:11064"/>
        <dbReference type="ChEBI" id="CHEBI:15377"/>
        <dbReference type="ChEBI" id="CHEBI:32966"/>
        <dbReference type="ChEBI" id="CHEBI:43474"/>
        <dbReference type="ChEBI" id="CHEBI:57634"/>
        <dbReference type="EC" id="3.1.3.11"/>
    </reaction>
</comment>
<evidence type="ECO:0000256" key="8">
    <source>
        <dbReference type="ARBA" id="ARBA00022842"/>
    </source>
</evidence>
<dbReference type="GO" id="GO:0030388">
    <property type="term" value="P:fructose 1,6-bisphosphate metabolic process"/>
    <property type="evidence" value="ECO:0007669"/>
    <property type="project" value="TreeGrafter"/>
</dbReference>
<dbReference type="GeneID" id="106667717"/>
<evidence type="ECO:0000259" key="13">
    <source>
        <dbReference type="Pfam" id="PF00316"/>
    </source>
</evidence>
<dbReference type="InterPro" id="IPR044015">
    <property type="entry name" value="FBPase_C_dom"/>
</dbReference>
<dbReference type="Pfam" id="PF00316">
    <property type="entry name" value="FBPase"/>
    <property type="match status" value="1"/>
</dbReference>
<comment type="cofactor">
    <cofactor evidence="2">
        <name>Mg(2+)</name>
        <dbReference type="ChEBI" id="CHEBI:18420"/>
    </cofactor>
</comment>
<dbReference type="InterPro" id="IPR033391">
    <property type="entry name" value="FBPase_N"/>
</dbReference>
<keyword evidence="7 12" id="KW-0378">Hydrolase</keyword>
<dbReference type="RefSeq" id="XP_024083911.1">
    <property type="nucleotide sequence ID" value="XM_024228143.1"/>
</dbReference>
<keyword evidence="16" id="KW-1185">Reference proteome</keyword>
<dbReference type="GO" id="GO:0042132">
    <property type="term" value="F:fructose 1,6-bisphosphate 1-phosphatase activity"/>
    <property type="evidence" value="ECO:0007669"/>
    <property type="project" value="UniProtKB-EC"/>
</dbReference>